<accession>A0ABQ2CSN9</accession>
<evidence type="ECO:0000313" key="1">
    <source>
        <dbReference type="EMBL" id="GGJ09357.1"/>
    </source>
</evidence>
<reference evidence="2" key="1">
    <citation type="journal article" date="2019" name="Int. J. Syst. Evol. Microbiol.">
        <title>The Global Catalogue of Microorganisms (GCM) 10K type strain sequencing project: providing services to taxonomists for standard genome sequencing and annotation.</title>
        <authorList>
            <consortium name="The Broad Institute Genomics Platform"/>
            <consortium name="The Broad Institute Genome Sequencing Center for Infectious Disease"/>
            <person name="Wu L."/>
            <person name="Ma J."/>
        </authorList>
    </citation>
    <scope>NUCLEOTIDE SEQUENCE [LARGE SCALE GENOMIC DNA]</scope>
    <source>
        <strain evidence="2">JCM 11590</strain>
    </source>
</reference>
<keyword evidence="2" id="KW-1185">Reference proteome</keyword>
<evidence type="ECO:0000313" key="2">
    <source>
        <dbReference type="Proteomes" id="UP000633263"/>
    </source>
</evidence>
<gene>
    <name evidence="1" type="ORF">GCM10009083_27860</name>
</gene>
<proteinExistence type="predicted"/>
<dbReference type="RefSeq" id="WP_229710537.1">
    <property type="nucleotide sequence ID" value="NZ_BMNN01000009.1"/>
</dbReference>
<protein>
    <submittedName>
        <fullName evidence="1">Uncharacterized protein</fullName>
    </submittedName>
</protein>
<organism evidence="1 2">
    <name type="scientific">Halopseudomonas pertucinogena</name>
    <dbReference type="NCBI Taxonomy" id="86175"/>
    <lineage>
        <taxon>Bacteria</taxon>
        <taxon>Pseudomonadati</taxon>
        <taxon>Pseudomonadota</taxon>
        <taxon>Gammaproteobacteria</taxon>
        <taxon>Pseudomonadales</taxon>
        <taxon>Pseudomonadaceae</taxon>
        <taxon>Halopseudomonas</taxon>
    </lineage>
</organism>
<name>A0ABQ2CSN9_9GAMM</name>
<dbReference type="EMBL" id="BMNN01000009">
    <property type="protein sequence ID" value="GGJ09357.1"/>
    <property type="molecule type" value="Genomic_DNA"/>
</dbReference>
<sequence length="75" mass="8162">MSATPGMQTYLRHLEQLKAEGHPLTTLPCPCCEQSIETAAAPPGEVWDTLTDCPHCEAVFLLITEGQRARGVRPS</sequence>
<comment type="caution">
    <text evidence="1">The sequence shown here is derived from an EMBL/GenBank/DDBJ whole genome shotgun (WGS) entry which is preliminary data.</text>
</comment>
<dbReference type="Proteomes" id="UP000633263">
    <property type="component" value="Unassembled WGS sequence"/>
</dbReference>